<organism evidence="1 2">
    <name type="scientific">Zophobas morio</name>
    <dbReference type="NCBI Taxonomy" id="2755281"/>
    <lineage>
        <taxon>Eukaryota</taxon>
        <taxon>Metazoa</taxon>
        <taxon>Ecdysozoa</taxon>
        <taxon>Arthropoda</taxon>
        <taxon>Hexapoda</taxon>
        <taxon>Insecta</taxon>
        <taxon>Pterygota</taxon>
        <taxon>Neoptera</taxon>
        <taxon>Endopterygota</taxon>
        <taxon>Coleoptera</taxon>
        <taxon>Polyphaga</taxon>
        <taxon>Cucujiformia</taxon>
        <taxon>Tenebrionidae</taxon>
        <taxon>Zophobas</taxon>
    </lineage>
</organism>
<proteinExistence type="predicted"/>
<evidence type="ECO:0000313" key="2">
    <source>
        <dbReference type="Proteomes" id="UP001168821"/>
    </source>
</evidence>
<protein>
    <submittedName>
        <fullName evidence="1">Uncharacterized protein</fullName>
    </submittedName>
</protein>
<dbReference type="Proteomes" id="UP001168821">
    <property type="component" value="Unassembled WGS sequence"/>
</dbReference>
<name>A0AA38IW42_9CUCU</name>
<accession>A0AA38IW42</accession>
<dbReference type="AlphaFoldDB" id="A0AA38IW42"/>
<evidence type="ECO:0000313" key="1">
    <source>
        <dbReference type="EMBL" id="KAJ3662778.1"/>
    </source>
</evidence>
<comment type="caution">
    <text evidence="1">The sequence shown here is derived from an EMBL/GenBank/DDBJ whole genome shotgun (WGS) entry which is preliminary data.</text>
</comment>
<dbReference type="EMBL" id="JALNTZ010000002">
    <property type="protein sequence ID" value="KAJ3662778.1"/>
    <property type="molecule type" value="Genomic_DNA"/>
</dbReference>
<sequence>MVDKYLTDEALVKILENDDSSSEYDFSNDESHIPDELEAEDDDIDLSGASAEKNYTIKPGFECSSKPPAQRKRLVHNTVNAKPGLQNNEERNGGRKLRCDEIWSKDDLFKQPYFTAVLSRRTSTSSSDFTIH</sequence>
<gene>
    <name evidence="1" type="ORF">Zmor_007107</name>
</gene>
<keyword evidence="2" id="KW-1185">Reference proteome</keyword>
<reference evidence="1" key="1">
    <citation type="journal article" date="2023" name="G3 (Bethesda)">
        <title>Whole genome assemblies of Zophobas morio and Tenebrio molitor.</title>
        <authorList>
            <person name="Kaur S."/>
            <person name="Stinson S.A."/>
            <person name="diCenzo G.C."/>
        </authorList>
    </citation>
    <scope>NUCLEOTIDE SEQUENCE</scope>
    <source>
        <strain evidence="1">QUZm001</strain>
    </source>
</reference>